<gene>
    <name evidence="1" type="ORF">FHU36_002938</name>
</gene>
<accession>A0A7X0EYG4</accession>
<sequence>MSRATSSSSSPVREHGCVRCLARDAGISQATSYRYLHEGKDVLADPR</sequence>
<organism evidence="1 2">
    <name type="scientific">Nonomuraea muscovyensis</name>
    <dbReference type="NCBI Taxonomy" id="1124761"/>
    <lineage>
        <taxon>Bacteria</taxon>
        <taxon>Bacillati</taxon>
        <taxon>Actinomycetota</taxon>
        <taxon>Actinomycetes</taxon>
        <taxon>Streptosporangiales</taxon>
        <taxon>Streptosporangiaceae</taxon>
        <taxon>Nonomuraea</taxon>
    </lineage>
</organism>
<evidence type="ECO:0000313" key="1">
    <source>
        <dbReference type="EMBL" id="MBB6346429.1"/>
    </source>
</evidence>
<comment type="caution">
    <text evidence="1">The sequence shown here is derived from an EMBL/GenBank/DDBJ whole genome shotgun (WGS) entry which is preliminary data.</text>
</comment>
<dbReference type="EMBL" id="JACHJB010000001">
    <property type="protein sequence ID" value="MBB6346429.1"/>
    <property type="molecule type" value="Genomic_DNA"/>
</dbReference>
<dbReference type="RefSeq" id="WP_185084870.1">
    <property type="nucleotide sequence ID" value="NZ_JACHJB010000001.1"/>
</dbReference>
<reference evidence="1 2" key="1">
    <citation type="submission" date="2020-08" db="EMBL/GenBank/DDBJ databases">
        <title>Sequencing the genomes of 1000 actinobacteria strains.</title>
        <authorList>
            <person name="Klenk H.-P."/>
        </authorList>
    </citation>
    <scope>NUCLEOTIDE SEQUENCE [LARGE SCALE GENOMIC DNA]</scope>
    <source>
        <strain evidence="1 2">DSM 45913</strain>
    </source>
</reference>
<keyword evidence="2" id="KW-1185">Reference proteome</keyword>
<protein>
    <submittedName>
        <fullName evidence="1">Uncharacterized protein</fullName>
    </submittedName>
</protein>
<dbReference type="Proteomes" id="UP000583800">
    <property type="component" value="Unassembled WGS sequence"/>
</dbReference>
<evidence type="ECO:0000313" key="2">
    <source>
        <dbReference type="Proteomes" id="UP000583800"/>
    </source>
</evidence>
<dbReference type="AlphaFoldDB" id="A0A7X0EYG4"/>
<proteinExistence type="predicted"/>
<name>A0A7X0EYG4_9ACTN</name>